<protein>
    <submittedName>
        <fullName evidence="1">Uncharacterized protein</fullName>
    </submittedName>
</protein>
<sequence>MFANGIDSSRSAVDNHYALRLRAVPTISTTAICAGLPRTSERRRSLHRMLQMPFEPPNKVEKEEECAFFRGDWNLIGLGDGNMSPRKRSRRKGGGSFHTRWTPAIRIQSEHEIVLVASKANTVTGAAKLRKCCLASIGNGPLKNTSHTTCWGPRAADQNKKPLWRRKLMCYRRCGHGWIHRTHEAICT</sequence>
<reference evidence="1" key="1">
    <citation type="journal article" date="2020" name="Stud. Mycol.">
        <title>101 Dothideomycetes genomes: a test case for predicting lifestyles and emergence of pathogens.</title>
        <authorList>
            <person name="Haridas S."/>
            <person name="Albert R."/>
            <person name="Binder M."/>
            <person name="Bloem J."/>
            <person name="Labutti K."/>
            <person name="Salamov A."/>
            <person name="Andreopoulos B."/>
            <person name="Baker S."/>
            <person name="Barry K."/>
            <person name="Bills G."/>
            <person name="Bluhm B."/>
            <person name="Cannon C."/>
            <person name="Castanera R."/>
            <person name="Culley D."/>
            <person name="Daum C."/>
            <person name="Ezra D."/>
            <person name="Gonzalez J."/>
            <person name="Henrissat B."/>
            <person name="Kuo A."/>
            <person name="Liang C."/>
            <person name="Lipzen A."/>
            <person name="Lutzoni F."/>
            <person name="Magnuson J."/>
            <person name="Mondo S."/>
            <person name="Nolan M."/>
            <person name="Ohm R."/>
            <person name="Pangilinan J."/>
            <person name="Park H.-J."/>
            <person name="Ramirez L."/>
            <person name="Alfaro M."/>
            <person name="Sun H."/>
            <person name="Tritt A."/>
            <person name="Yoshinaga Y."/>
            <person name="Zwiers L.-H."/>
            <person name="Turgeon B."/>
            <person name="Goodwin S."/>
            <person name="Spatafora J."/>
            <person name="Crous P."/>
            <person name="Grigoriev I."/>
        </authorList>
    </citation>
    <scope>NUCLEOTIDE SEQUENCE</scope>
    <source>
        <strain evidence="1">CBS 122368</strain>
    </source>
</reference>
<organism evidence="1 2">
    <name type="scientific">Trematosphaeria pertusa</name>
    <dbReference type="NCBI Taxonomy" id="390896"/>
    <lineage>
        <taxon>Eukaryota</taxon>
        <taxon>Fungi</taxon>
        <taxon>Dikarya</taxon>
        <taxon>Ascomycota</taxon>
        <taxon>Pezizomycotina</taxon>
        <taxon>Dothideomycetes</taxon>
        <taxon>Pleosporomycetidae</taxon>
        <taxon>Pleosporales</taxon>
        <taxon>Massarineae</taxon>
        <taxon>Trematosphaeriaceae</taxon>
        <taxon>Trematosphaeria</taxon>
    </lineage>
</organism>
<dbReference type="RefSeq" id="XP_033686682.1">
    <property type="nucleotide sequence ID" value="XM_033826627.1"/>
</dbReference>
<dbReference type="AlphaFoldDB" id="A0A6A6INK7"/>
<dbReference type="EMBL" id="ML987192">
    <property type="protein sequence ID" value="KAF2251678.1"/>
    <property type="molecule type" value="Genomic_DNA"/>
</dbReference>
<evidence type="ECO:0000313" key="1">
    <source>
        <dbReference type="EMBL" id="KAF2251678.1"/>
    </source>
</evidence>
<keyword evidence="2" id="KW-1185">Reference proteome</keyword>
<gene>
    <name evidence="1" type="ORF">BU26DRAFT_502302</name>
</gene>
<proteinExistence type="predicted"/>
<dbReference type="Proteomes" id="UP000800094">
    <property type="component" value="Unassembled WGS sequence"/>
</dbReference>
<name>A0A6A6INK7_9PLEO</name>
<accession>A0A6A6INK7</accession>
<evidence type="ECO:0000313" key="2">
    <source>
        <dbReference type="Proteomes" id="UP000800094"/>
    </source>
</evidence>
<dbReference type="GeneID" id="54579957"/>